<dbReference type="Gene3D" id="1.25.40.10">
    <property type="entry name" value="Tetratricopeptide repeat domain"/>
    <property type="match status" value="3"/>
</dbReference>
<dbReference type="Pfam" id="PF01535">
    <property type="entry name" value="PPR"/>
    <property type="match status" value="3"/>
</dbReference>
<dbReference type="Pfam" id="PF00012">
    <property type="entry name" value="HSP70"/>
    <property type="match status" value="1"/>
</dbReference>
<reference evidence="8 9" key="1">
    <citation type="submission" date="2022-03" db="EMBL/GenBank/DDBJ databases">
        <authorList>
            <person name="Macdonald S."/>
            <person name="Ahmed S."/>
            <person name="Newling K."/>
        </authorList>
    </citation>
    <scope>NUCLEOTIDE SEQUENCE [LARGE SCALE GENOMIC DNA]</scope>
</reference>
<accession>A0ABC8JG18</accession>
<dbReference type="InterPro" id="IPR043129">
    <property type="entry name" value="ATPase_NBD"/>
</dbReference>
<dbReference type="InterPro" id="IPR002885">
    <property type="entry name" value="PPR_rpt"/>
</dbReference>
<keyword evidence="2" id="KW-0677">Repeat</keyword>
<evidence type="ECO:0000256" key="4">
    <source>
        <dbReference type="ARBA" id="ARBA00022840"/>
    </source>
</evidence>
<evidence type="ECO:0000256" key="3">
    <source>
        <dbReference type="ARBA" id="ARBA00022741"/>
    </source>
</evidence>
<dbReference type="EMBL" id="CAKOAT010105710">
    <property type="protein sequence ID" value="CAH8326690.1"/>
    <property type="molecule type" value="Genomic_DNA"/>
</dbReference>
<feature type="domain" description="At3g05675-like ankyrin-like" evidence="7">
    <location>
        <begin position="163"/>
        <end position="241"/>
    </location>
</feature>
<evidence type="ECO:0000256" key="5">
    <source>
        <dbReference type="PROSITE-ProRule" id="PRU00708"/>
    </source>
</evidence>
<evidence type="ECO:0000256" key="2">
    <source>
        <dbReference type="ARBA" id="ARBA00022737"/>
    </source>
</evidence>
<dbReference type="Gene3D" id="3.30.420.40">
    <property type="match status" value="2"/>
</dbReference>
<dbReference type="NCBIfam" id="TIGR00756">
    <property type="entry name" value="PPR"/>
    <property type="match status" value="3"/>
</dbReference>
<dbReference type="AlphaFoldDB" id="A0ABC8JG18"/>
<dbReference type="Gene3D" id="3.90.640.10">
    <property type="entry name" value="Actin, Chain A, domain 4"/>
    <property type="match status" value="1"/>
</dbReference>
<dbReference type="Pfam" id="PF25553">
    <property type="entry name" value="BTB-POZ_ANK-like"/>
    <property type="match status" value="1"/>
</dbReference>
<keyword evidence="6" id="KW-0175">Coiled coil</keyword>
<dbReference type="InterPro" id="IPR058039">
    <property type="entry name" value="At3g05675-like_ankyrin"/>
</dbReference>
<evidence type="ECO:0000256" key="1">
    <source>
        <dbReference type="ARBA" id="ARBA00007626"/>
    </source>
</evidence>
<dbReference type="InterPro" id="IPR011990">
    <property type="entry name" value="TPR-like_helical_dom_sf"/>
</dbReference>
<feature type="repeat" description="PPR" evidence="5">
    <location>
        <begin position="805"/>
        <end position="839"/>
    </location>
</feature>
<dbReference type="GO" id="GO:0005524">
    <property type="term" value="F:ATP binding"/>
    <property type="evidence" value="ECO:0007669"/>
    <property type="project" value="UniProtKB-KW"/>
</dbReference>
<evidence type="ECO:0000256" key="6">
    <source>
        <dbReference type="SAM" id="Coils"/>
    </source>
</evidence>
<dbReference type="PANTHER" id="PTHR47932">
    <property type="entry name" value="ATPASE EXPRESSION PROTEIN 3"/>
    <property type="match status" value="1"/>
</dbReference>
<feature type="repeat" description="PPR" evidence="5">
    <location>
        <begin position="733"/>
        <end position="767"/>
    </location>
</feature>
<name>A0ABC8JG18_ERUVS</name>
<evidence type="ECO:0000313" key="9">
    <source>
        <dbReference type="Proteomes" id="UP001642260"/>
    </source>
</evidence>
<dbReference type="Pfam" id="PF13812">
    <property type="entry name" value="PPR_3"/>
    <property type="match status" value="1"/>
</dbReference>
<evidence type="ECO:0000259" key="7">
    <source>
        <dbReference type="Pfam" id="PF25553"/>
    </source>
</evidence>
<dbReference type="PROSITE" id="PS51375">
    <property type="entry name" value="PPR"/>
    <property type="match status" value="3"/>
</dbReference>
<evidence type="ECO:0000313" key="8">
    <source>
        <dbReference type="EMBL" id="CAH8326690.1"/>
    </source>
</evidence>
<comment type="caution">
    <text evidence="8">The sequence shown here is derived from an EMBL/GenBank/DDBJ whole genome shotgun (WGS) entry which is preliminary data.</text>
</comment>
<proteinExistence type="inferred from homology"/>
<feature type="coiled-coil region" evidence="6">
    <location>
        <begin position="624"/>
        <end position="658"/>
    </location>
</feature>
<sequence length="949" mass="110809">MKNLSKFHKVWSIIEEEEHSNFKPLMAYTRTSKLREWMEQCERSFLSILIHSLRQHATRMLSLYGSKNGTVFERWRQQDASQWMTEHKIWSLVLEDYTILFHLIENVLGFEEAENFLEVPEHLRNEFMYTARSEESGKKDLDRAETVFKRMREVGLFLKPSPFSSMTSHSVKNRVKVDEILTEKRMYDEFVKLWADQKETANLHKILTMYRHETSKIITQICVVISRGKILVNHVTRFAKLTVTAKDEYKVTMKIQRKVLLERSKVFMEKMSCREEKGVSHMVEISECDQVEIYVKNVVLTYYNDLKKKLVDENVMEILSLLQISVAISFNEGVMSCEENLEADPWSEDEEDIGVSCLDELHLPEEEVTLSLQRDSSEPTRAKIDDVFLKLHSGALHEKDDEARREMKVLIFNLHKKEADHEVSTDTLYGKDYDALIGEITREADNMPWMMDKPIMKKYNKDISKDHQALGKLRCECKCKRALSNQHQVQVEIGSQDNVTDFSELLTKARFEELNMDLFKKTMEPVKKVLKIGELKNYDIDEIVLDRERARIPKVQEMLKDFFNDKERNEGTNSDEALSCGAYRFPFLLSSTLLHFMAMVVATENDDTSLNNPLSPVEEKILSKSVKKEQLRQQRYEAKKAEKEQEESKEMVKKAIEVLDEIYEPDEYVFACRLDELCENGSDVASFSEDMRSRFKPNHTYFASLLYGWCIEGKMMKAKHVLVQMKEVGFEPDVVDYTNLLSGYAHAGKIADVYVVLKGMRRRGFEPNANCYAMIQALCKVDRMEEAMSVSVEIERMKQIGYYLDHDIYNVVIRLTCKLGEVKEAVRLWNKLEANDLRPEVDMFVIMINGLTSQGCLIKACDYFKEKKLEMAEDIWCCITSIGTCELNVTSWTIWIHALFSKGYVKEACSCCVEMIEMDFMLQPNTYSKLVKGLKKLHILNSRWRLRRR</sequence>
<keyword evidence="4" id="KW-0067">ATP-binding</keyword>
<organism evidence="8 9">
    <name type="scientific">Eruca vesicaria subsp. sativa</name>
    <name type="common">Garden rocket</name>
    <name type="synonym">Eruca sativa</name>
    <dbReference type="NCBI Taxonomy" id="29727"/>
    <lineage>
        <taxon>Eukaryota</taxon>
        <taxon>Viridiplantae</taxon>
        <taxon>Streptophyta</taxon>
        <taxon>Embryophyta</taxon>
        <taxon>Tracheophyta</taxon>
        <taxon>Spermatophyta</taxon>
        <taxon>Magnoliopsida</taxon>
        <taxon>eudicotyledons</taxon>
        <taxon>Gunneridae</taxon>
        <taxon>Pentapetalae</taxon>
        <taxon>rosids</taxon>
        <taxon>malvids</taxon>
        <taxon>Brassicales</taxon>
        <taxon>Brassicaceae</taxon>
        <taxon>Brassiceae</taxon>
        <taxon>Eruca</taxon>
    </lineage>
</organism>
<keyword evidence="3" id="KW-0547">Nucleotide-binding</keyword>
<gene>
    <name evidence="8" type="ORF">ERUC_LOCUS10745</name>
</gene>
<dbReference type="FunFam" id="3.90.640.10:FF:000003">
    <property type="entry name" value="Molecular chaperone DnaK"/>
    <property type="match status" value="1"/>
</dbReference>
<dbReference type="PANTHER" id="PTHR47932:SF63">
    <property type="entry name" value="OS08G0290000 PROTEIN"/>
    <property type="match status" value="1"/>
</dbReference>
<dbReference type="SUPFAM" id="SSF53067">
    <property type="entry name" value="Actin-like ATPase domain"/>
    <property type="match status" value="1"/>
</dbReference>
<dbReference type="Proteomes" id="UP001642260">
    <property type="component" value="Unassembled WGS sequence"/>
</dbReference>
<dbReference type="InterPro" id="IPR013126">
    <property type="entry name" value="Hsp_70_fam"/>
</dbReference>
<comment type="similarity">
    <text evidence="1">Belongs to the PPR family. P subfamily.</text>
</comment>
<keyword evidence="9" id="KW-1185">Reference proteome</keyword>
<feature type="repeat" description="PPR" evidence="5">
    <location>
        <begin position="698"/>
        <end position="732"/>
    </location>
</feature>
<protein>
    <recommendedName>
        <fullName evidence="7">At3g05675-like ankyrin-like domain-containing protein</fullName>
    </recommendedName>
</protein>